<dbReference type="Pfam" id="PF00849">
    <property type="entry name" value="PseudoU_synth_2"/>
    <property type="match status" value="1"/>
</dbReference>
<dbReference type="AlphaFoldDB" id="A0A143DE33"/>
<accession>A0A143DE33</accession>
<dbReference type="KEGG" id="hjo:AY555_07115"/>
<evidence type="ECO:0000259" key="3">
    <source>
        <dbReference type="Pfam" id="PF00849"/>
    </source>
</evidence>
<evidence type="ECO:0000313" key="4">
    <source>
        <dbReference type="EMBL" id="AMW34984.1"/>
    </source>
</evidence>
<name>A0A143DE33_9PROT</name>
<dbReference type="Gene3D" id="3.30.2350.10">
    <property type="entry name" value="Pseudouridine synthase"/>
    <property type="match status" value="1"/>
</dbReference>
<dbReference type="SUPFAM" id="SSF55120">
    <property type="entry name" value="Pseudouridine synthase"/>
    <property type="match status" value="1"/>
</dbReference>
<dbReference type="CDD" id="cd02869">
    <property type="entry name" value="PseudoU_synth_RluA_like"/>
    <property type="match status" value="1"/>
</dbReference>
<dbReference type="EMBL" id="CP014525">
    <property type="protein sequence ID" value="AMW34984.1"/>
    <property type="molecule type" value="Genomic_DNA"/>
</dbReference>
<dbReference type="STRING" id="1549855.AY555_07115"/>
<proteinExistence type="inferred from homology"/>
<dbReference type="PANTHER" id="PTHR21600:SF44">
    <property type="entry name" value="RIBOSOMAL LARGE SUBUNIT PSEUDOURIDINE SYNTHASE D"/>
    <property type="match status" value="1"/>
</dbReference>
<dbReference type="InterPro" id="IPR050188">
    <property type="entry name" value="RluA_PseudoU_synthase"/>
</dbReference>
<evidence type="ECO:0000256" key="2">
    <source>
        <dbReference type="ARBA" id="ARBA00023235"/>
    </source>
</evidence>
<dbReference type="GO" id="GO:0009982">
    <property type="term" value="F:pseudouridine synthase activity"/>
    <property type="evidence" value="ECO:0007669"/>
    <property type="project" value="InterPro"/>
</dbReference>
<dbReference type="GO" id="GO:0140098">
    <property type="term" value="F:catalytic activity, acting on RNA"/>
    <property type="evidence" value="ECO:0007669"/>
    <property type="project" value="UniProtKB-ARBA"/>
</dbReference>
<comment type="similarity">
    <text evidence="1">Belongs to the pseudouridine synthase RluA family.</text>
</comment>
<dbReference type="GO" id="GO:0003723">
    <property type="term" value="F:RNA binding"/>
    <property type="evidence" value="ECO:0007669"/>
    <property type="project" value="InterPro"/>
</dbReference>
<reference evidence="4 5" key="1">
    <citation type="submission" date="2016-02" db="EMBL/GenBank/DDBJ databases">
        <title>Complete Genome of H5569, the type strain of the newly described species Haematospirillium jordaniae.</title>
        <authorList>
            <person name="Nicholson A.C."/>
            <person name="Humrighouse B.W."/>
            <person name="Loparov V."/>
            <person name="McQuiston J.R."/>
        </authorList>
    </citation>
    <scope>NUCLEOTIDE SEQUENCE [LARGE SCALE GENOMIC DNA]</scope>
    <source>
        <strain evidence="4 5">H5569</strain>
    </source>
</reference>
<dbReference type="InterPro" id="IPR006224">
    <property type="entry name" value="PsdUridine_synth_RluA-like_CS"/>
</dbReference>
<sequence>MTPDEAKQRVLYRDRLVLVLDKPAGMPVHAGPGGGDTVEDYFRYLCFEHPRPPSLAHRLDRDTSGCLILGRHHKGLRRMGKLFQQGVVGKVYWAVTTGIPEVGAGIVDQPLSKLTPAGGWKMVVDPAGGQPSVTEYRVLGRSSEGLAWIECRPRTGRTHQIRVHMAHIGAPLLGDRVYGDAGQRVRMHLHARSVRIPLYAEKPPIFVEAPPPEHMQNALKACGWDGIP</sequence>
<evidence type="ECO:0000256" key="1">
    <source>
        <dbReference type="ARBA" id="ARBA00010876"/>
    </source>
</evidence>
<dbReference type="GeneID" id="53316924"/>
<feature type="domain" description="Pseudouridine synthase RsuA/RluA-like" evidence="3">
    <location>
        <begin position="17"/>
        <end position="167"/>
    </location>
</feature>
<keyword evidence="5" id="KW-1185">Reference proteome</keyword>
<dbReference type="PROSITE" id="PS01129">
    <property type="entry name" value="PSI_RLU"/>
    <property type="match status" value="1"/>
</dbReference>
<dbReference type="OrthoDB" id="9807829at2"/>
<dbReference type="Proteomes" id="UP000076066">
    <property type="component" value="Chromosome"/>
</dbReference>
<dbReference type="RefSeq" id="WP_066135145.1">
    <property type="nucleotide sequence ID" value="NZ_CP014525.1"/>
</dbReference>
<protein>
    <submittedName>
        <fullName evidence="4">RNA pseudouridine synthase</fullName>
    </submittedName>
</protein>
<dbReference type="GO" id="GO:0000455">
    <property type="term" value="P:enzyme-directed rRNA pseudouridine synthesis"/>
    <property type="evidence" value="ECO:0007669"/>
    <property type="project" value="TreeGrafter"/>
</dbReference>
<organism evidence="4 5">
    <name type="scientific">Haematospirillum jordaniae</name>
    <dbReference type="NCBI Taxonomy" id="1549855"/>
    <lineage>
        <taxon>Bacteria</taxon>
        <taxon>Pseudomonadati</taxon>
        <taxon>Pseudomonadota</taxon>
        <taxon>Alphaproteobacteria</taxon>
        <taxon>Rhodospirillales</taxon>
        <taxon>Novispirillaceae</taxon>
        <taxon>Haematospirillum</taxon>
    </lineage>
</organism>
<evidence type="ECO:0000313" key="5">
    <source>
        <dbReference type="Proteomes" id="UP000076066"/>
    </source>
</evidence>
<dbReference type="InterPro" id="IPR020103">
    <property type="entry name" value="PsdUridine_synth_cat_dom_sf"/>
</dbReference>
<dbReference type="PANTHER" id="PTHR21600">
    <property type="entry name" value="MITOCHONDRIAL RNA PSEUDOURIDINE SYNTHASE"/>
    <property type="match status" value="1"/>
</dbReference>
<gene>
    <name evidence="4" type="ORF">AY555_07115</name>
</gene>
<dbReference type="InterPro" id="IPR006145">
    <property type="entry name" value="PsdUridine_synth_RsuA/RluA"/>
</dbReference>
<keyword evidence="2" id="KW-0413">Isomerase</keyword>